<accession>A9WHS2</accession>
<dbReference type="EMBL" id="CP000909">
    <property type="protein sequence ID" value="ABY34190.1"/>
    <property type="molecule type" value="Genomic_DNA"/>
</dbReference>
<gene>
    <name evidence="2" type="ordered locus">Caur_0958</name>
</gene>
<dbReference type="KEGG" id="cau:Caur_0958"/>
<feature type="compositionally biased region" description="Pro residues" evidence="1">
    <location>
        <begin position="516"/>
        <end position="548"/>
    </location>
</feature>
<dbReference type="eggNOG" id="COG4870">
    <property type="taxonomic scope" value="Bacteria"/>
</dbReference>
<evidence type="ECO:0000256" key="1">
    <source>
        <dbReference type="SAM" id="MobiDB-lite"/>
    </source>
</evidence>
<protein>
    <submittedName>
        <fullName evidence="2">Uncharacterized protein</fullName>
    </submittedName>
</protein>
<keyword evidence="3" id="KW-1185">Reference proteome</keyword>
<feature type="compositionally biased region" description="Pro residues" evidence="1">
    <location>
        <begin position="499"/>
        <end position="509"/>
    </location>
</feature>
<dbReference type="EnsemblBacteria" id="ABY34190">
    <property type="protein sequence ID" value="ABY34190"/>
    <property type="gene ID" value="Caur_0958"/>
</dbReference>
<dbReference type="PATRIC" id="fig|324602.8.peg.1094"/>
<feature type="region of interest" description="Disordered" evidence="1">
    <location>
        <begin position="485"/>
        <end position="556"/>
    </location>
</feature>
<dbReference type="STRING" id="324602.Caur_0958"/>
<evidence type="ECO:0000313" key="2">
    <source>
        <dbReference type="EMBL" id="ABY34190.1"/>
    </source>
</evidence>
<dbReference type="InParanoid" id="A9WHS2"/>
<dbReference type="Proteomes" id="UP000002008">
    <property type="component" value="Chromosome"/>
</dbReference>
<dbReference type="AlphaFoldDB" id="A9WHS2"/>
<proteinExistence type="predicted"/>
<sequence length="705" mass="75803">MAAEWLYFNGVNASRGEYAHEPLSADELARLILGEQPSPDRVDPDPEQRAALRERHLADTSGAFRVKEGVDPTDLAQAGWAVIFPATIDAAPIREALSELLTWRQAQAGSRYRECIGAQGYRPGESKVAFLRRQGAATSGPVDPDRFPYYLLLVGSPEEIPFRFQYQLDVQYAVGRIHFATLDEYAAYARSVVAAERDGVALARKIVFAGVQHPDDMATARSLQGLVQPLAADLAGHPQRGEWSVTTITGAEATKDRLSQLLHHEPPALLFTASHGVEFDPIDSRQMAHQGAILCADWPGPRAWQSRAIPPQFYLSADDIAGSTSLHGAFIFQFACFGAGCPREDDFPHLSGSRTAIAERPFVAALPQRVLGLPRGGALAYIGHVERAWTFSFSDVRGGRQIETFSSTLRRLLFAGTPVGYALEFFNERYAELATVLTEDIENARWGVPPDPIELSTRWTEHNDARSYIILGDPAARMCRQRAPEARDMTPRMIMTSSPSPPAPSPAPMPSGEAPSPAPMPSGAAPSPPPPAPSPAPVPSGAAPPPSIVQPAVPVPAGSLPPETPVIPVALPDAGASFGLFGNKPAEAMQKLSATLQEFGERLAMTLQQVITDAAHLEVETYVAEAPETINYRQGNFAGASLRAVTRMSLDGDTQVLVPVGDDGVDERLWAIHVSMVQQAQANRAEMVRAIAAAAAGLLSALQGK</sequence>
<name>A9WHS2_CHLAA</name>
<dbReference type="HOGENOM" id="CLU_027410_0_0_0"/>
<evidence type="ECO:0000313" key="3">
    <source>
        <dbReference type="Proteomes" id="UP000002008"/>
    </source>
</evidence>
<dbReference type="RefSeq" id="WP_012256846.1">
    <property type="nucleotide sequence ID" value="NC_010175.1"/>
</dbReference>
<organism evidence="2 3">
    <name type="scientific">Chloroflexus aurantiacus (strain ATCC 29366 / DSM 635 / J-10-fl)</name>
    <dbReference type="NCBI Taxonomy" id="324602"/>
    <lineage>
        <taxon>Bacteria</taxon>
        <taxon>Bacillati</taxon>
        <taxon>Chloroflexota</taxon>
        <taxon>Chloroflexia</taxon>
        <taxon>Chloroflexales</taxon>
        <taxon>Chloroflexineae</taxon>
        <taxon>Chloroflexaceae</taxon>
        <taxon>Chloroflexus</taxon>
    </lineage>
</organism>
<reference evidence="3" key="1">
    <citation type="journal article" date="2011" name="BMC Genomics">
        <title>Complete genome sequence of the filamentous anoxygenic phototrophic bacterium Chloroflexus aurantiacus.</title>
        <authorList>
            <person name="Tang K.H."/>
            <person name="Barry K."/>
            <person name="Chertkov O."/>
            <person name="Dalin E."/>
            <person name="Han C.S."/>
            <person name="Hauser L.J."/>
            <person name="Honchak B.M."/>
            <person name="Karbach L.E."/>
            <person name="Land M.L."/>
            <person name="Lapidus A."/>
            <person name="Larimer F.W."/>
            <person name="Mikhailova N."/>
            <person name="Pitluck S."/>
            <person name="Pierson B.K."/>
            <person name="Blankenship R.E."/>
        </authorList>
    </citation>
    <scope>NUCLEOTIDE SEQUENCE [LARGE SCALE GENOMIC DNA]</scope>
    <source>
        <strain evidence="3">ATCC 29366 / DSM 635 / J-10-fl</strain>
    </source>
</reference>